<dbReference type="AlphaFoldDB" id="A0AAD6QM72"/>
<sequence length="69" mass="7620">MDKEKKHGPLYCDLNTAGYRYDACARVSTTGLALKELFCCGVGNAVRCSSPLALYYMFLPLIVLDLDPN</sequence>
<proteinExistence type="predicted"/>
<name>A0AAD6QM72_9ROSI</name>
<evidence type="ECO:0000313" key="1">
    <source>
        <dbReference type="EMBL" id="KAJ6992907.1"/>
    </source>
</evidence>
<dbReference type="EMBL" id="JAQIZT010000006">
    <property type="protein sequence ID" value="KAJ6992907.1"/>
    <property type="molecule type" value="Genomic_DNA"/>
</dbReference>
<accession>A0AAD6QM72</accession>
<dbReference type="Proteomes" id="UP001164929">
    <property type="component" value="Chromosome 6"/>
</dbReference>
<gene>
    <name evidence="1" type="ORF">NC653_016120</name>
</gene>
<evidence type="ECO:0000313" key="2">
    <source>
        <dbReference type="Proteomes" id="UP001164929"/>
    </source>
</evidence>
<keyword evidence="2" id="KW-1185">Reference proteome</keyword>
<comment type="caution">
    <text evidence="1">The sequence shown here is derived from an EMBL/GenBank/DDBJ whole genome shotgun (WGS) entry which is preliminary data.</text>
</comment>
<protein>
    <submittedName>
        <fullName evidence="1">Uncharacterized protein</fullName>
    </submittedName>
</protein>
<reference evidence="1" key="1">
    <citation type="journal article" date="2023" name="Mol. Ecol. Resour.">
        <title>Chromosome-level genome assembly of a triploid poplar Populus alba 'Berolinensis'.</title>
        <authorList>
            <person name="Chen S."/>
            <person name="Yu Y."/>
            <person name="Wang X."/>
            <person name="Wang S."/>
            <person name="Zhang T."/>
            <person name="Zhou Y."/>
            <person name="He R."/>
            <person name="Meng N."/>
            <person name="Wang Y."/>
            <person name="Liu W."/>
            <person name="Liu Z."/>
            <person name="Liu J."/>
            <person name="Guo Q."/>
            <person name="Huang H."/>
            <person name="Sederoff R.R."/>
            <person name="Wang G."/>
            <person name="Qu G."/>
            <person name="Chen S."/>
        </authorList>
    </citation>
    <scope>NUCLEOTIDE SEQUENCE</scope>
    <source>
        <strain evidence="1">SC-2020</strain>
    </source>
</reference>
<organism evidence="1 2">
    <name type="scientific">Populus alba x Populus x berolinensis</name>
    <dbReference type="NCBI Taxonomy" id="444605"/>
    <lineage>
        <taxon>Eukaryota</taxon>
        <taxon>Viridiplantae</taxon>
        <taxon>Streptophyta</taxon>
        <taxon>Embryophyta</taxon>
        <taxon>Tracheophyta</taxon>
        <taxon>Spermatophyta</taxon>
        <taxon>Magnoliopsida</taxon>
        <taxon>eudicotyledons</taxon>
        <taxon>Gunneridae</taxon>
        <taxon>Pentapetalae</taxon>
        <taxon>rosids</taxon>
        <taxon>fabids</taxon>
        <taxon>Malpighiales</taxon>
        <taxon>Salicaceae</taxon>
        <taxon>Saliceae</taxon>
        <taxon>Populus</taxon>
    </lineage>
</organism>